<evidence type="ECO:0000313" key="5">
    <source>
        <dbReference type="Proteomes" id="UP000307808"/>
    </source>
</evidence>
<dbReference type="Gene3D" id="3.50.50.60">
    <property type="entry name" value="FAD/NAD(P)-binding domain"/>
    <property type="match status" value="1"/>
</dbReference>
<keyword evidence="5" id="KW-1185">Reference proteome</keyword>
<dbReference type="GO" id="GO:0051782">
    <property type="term" value="P:negative regulation of cell division"/>
    <property type="evidence" value="ECO:0007669"/>
    <property type="project" value="TreeGrafter"/>
</dbReference>
<proteinExistence type="predicted"/>
<dbReference type="InterPro" id="IPR050625">
    <property type="entry name" value="ParA/MinD_ATPase"/>
</dbReference>
<feature type="domain" description="CobQ/CobB/MinD/ParA nucleotide binding" evidence="3">
    <location>
        <begin position="152"/>
        <end position="361"/>
    </location>
</feature>
<dbReference type="OrthoDB" id="3217709at2"/>
<dbReference type="GO" id="GO:0016887">
    <property type="term" value="F:ATP hydrolysis activity"/>
    <property type="evidence" value="ECO:0007669"/>
    <property type="project" value="TreeGrafter"/>
</dbReference>
<dbReference type="GO" id="GO:0005829">
    <property type="term" value="C:cytosol"/>
    <property type="evidence" value="ECO:0007669"/>
    <property type="project" value="TreeGrafter"/>
</dbReference>
<accession>A0A4U2YJI6</accession>
<dbReference type="EMBL" id="SZPY01000003">
    <property type="protein sequence ID" value="TKI61269.1"/>
    <property type="molecule type" value="Genomic_DNA"/>
</dbReference>
<dbReference type="PANTHER" id="PTHR43384">
    <property type="entry name" value="SEPTUM SITE-DETERMINING PROTEIN MIND HOMOLOG, CHLOROPLASTIC-RELATED"/>
    <property type="match status" value="1"/>
</dbReference>
<evidence type="ECO:0000313" key="4">
    <source>
        <dbReference type="EMBL" id="TKI61269.1"/>
    </source>
</evidence>
<dbReference type="Proteomes" id="UP000307808">
    <property type="component" value="Unassembled WGS sequence"/>
</dbReference>
<organism evidence="4 5">
    <name type="scientific">Nocardioides jishulii</name>
    <dbReference type="NCBI Taxonomy" id="2575440"/>
    <lineage>
        <taxon>Bacteria</taxon>
        <taxon>Bacillati</taxon>
        <taxon>Actinomycetota</taxon>
        <taxon>Actinomycetes</taxon>
        <taxon>Propionibacteriales</taxon>
        <taxon>Nocardioidaceae</taxon>
        <taxon>Nocardioides</taxon>
    </lineage>
</organism>
<dbReference type="Pfam" id="PF01656">
    <property type="entry name" value="CbiA"/>
    <property type="match status" value="1"/>
</dbReference>
<sequence length="424" mass="43914">MRCVLVLASGAAWESEALDRLRESAGIVVLKRCVDVDDLLASAATQQADVAVVSSDAPGLDGSTVQTLRRHGVGVVAVTGAHLREDAESRLARAGILATVPDTEVTSLPATLLALADAQVTVPAPRAGTLATVPEQPDAEAPTGPVQPGRVIVVWGPVGAPGRTTTATAIASELAARGRATLLVDADPHASVAQHLGVQDQVSGLLSAARTPSPVQAERLASAARAVGDHLAVLTGLPRPERQVEMRDGVLGEIVTELALTCDVVVDTGSELLGPHALRDGAAGMTLEALEVADEVVVVGAADPVGLARLARGLVQLRETWGETPVRVVVNRMRSSLGWSRSDVASMVEGFASVSSLHFLPDDRAAVDRALVAARSVAQEEGSALAGGVRELVDALHPETCRVTTKAAGWPRFRRRTAGTTRQP</sequence>
<gene>
    <name evidence="4" type="ORF">FC770_10560</name>
</gene>
<reference evidence="4 5" key="1">
    <citation type="submission" date="2019-04" db="EMBL/GenBank/DDBJ databases">
        <authorList>
            <person name="Dong K."/>
        </authorList>
    </citation>
    <scope>NUCLEOTIDE SEQUENCE [LARGE SCALE GENOMIC DNA]</scope>
    <source>
        <strain evidence="5">dk3543</strain>
    </source>
</reference>
<dbReference type="SUPFAM" id="SSF52540">
    <property type="entry name" value="P-loop containing nucleoside triphosphate hydrolases"/>
    <property type="match status" value="1"/>
</dbReference>
<keyword evidence="1" id="KW-0547">Nucleotide-binding</keyword>
<comment type="caution">
    <text evidence="4">The sequence shown here is derived from an EMBL/GenBank/DDBJ whole genome shotgun (WGS) entry which is preliminary data.</text>
</comment>
<keyword evidence="2" id="KW-0067">ATP-binding</keyword>
<evidence type="ECO:0000259" key="3">
    <source>
        <dbReference type="Pfam" id="PF01656"/>
    </source>
</evidence>
<name>A0A4U2YJI6_9ACTN</name>
<dbReference type="InterPro" id="IPR027417">
    <property type="entry name" value="P-loop_NTPase"/>
</dbReference>
<protein>
    <recommendedName>
        <fullName evidence="3">CobQ/CobB/MinD/ParA nucleotide binding domain-containing protein</fullName>
    </recommendedName>
</protein>
<dbReference type="InterPro" id="IPR036188">
    <property type="entry name" value="FAD/NAD-bd_sf"/>
</dbReference>
<evidence type="ECO:0000256" key="1">
    <source>
        <dbReference type="ARBA" id="ARBA00022741"/>
    </source>
</evidence>
<dbReference type="PANTHER" id="PTHR43384:SF6">
    <property type="entry name" value="SEPTUM SITE-DETERMINING PROTEIN MIND HOMOLOG, CHLOROPLASTIC"/>
    <property type="match status" value="1"/>
</dbReference>
<dbReference type="AlphaFoldDB" id="A0A4U2YJI6"/>
<evidence type="ECO:0000256" key="2">
    <source>
        <dbReference type="ARBA" id="ARBA00022840"/>
    </source>
</evidence>
<dbReference type="RefSeq" id="WP_137066108.1">
    <property type="nucleotide sequence ID" value="NZ_CP040748.1"/>
</dbReference>
<dbReference type="InterPro" id="IPR002586">
    <property type="entry name" value="CobQ/CobB/MinD/ParA_Nub-bd_dom"/>
</dbReference>
<dbReference type="GO" id="GO:0005524">
    <property type="term" value="F:ATP binding"/>
    <property type="evidence" value="ECO:0007669"/>
    <property type="project" value="UniProtKB-KW"/>
</dbReference>
<dbReference type="GO" id="GO:0009898">
    <property type="term" value="C:cytoplasmic side of plasma membrane"/>
    <property type="evidence" value="ECO:0007669"/>
    <property type="project" value="TreeGrafter"/>
</dbReference>
<dbReference type="Gene3D" id="3.40.50.300">
    <property type="entry name" value="P-loop containing nucleotide triphosphate hydrolases"/>
    <property type="match status" value="1"/>
</dbReference>